<keyword evidence="3" id="KW-1185">Reference proteome</keyword>
<evidence type="ECO:0000259" key="1">
    <source>
        <dbReference type="PROSITE" id="PS51186"/>
    </source>
</evidence>
<proteinExistence type="predicted"/>
<dbReference type="InterPro" id="IPR000182">
    <property type="entry name" value="GNAT_dom"/>
</dbReference>
<feature type="domain" description="N-acetyltransferase" evidence="1">
    <location>
        <begin position="16"/>
        <end position="155"/>
    </location>
</feature>
<evidence type="ECO:0000313" key="3">
    <source>
        <dbReference type="Proteomes" id="UP001549139"/>
    </source>
</evidence>
<name>A0ABV2NXH1_9CORY</name>
<comment type="caution">
    <text evidence="2">The sequence shown here is derived from an EMBL/GenBank/DDBJ whole genome shotgun (WGS) entry which is preliminary data.</text>
</comment>
<reference evidence="2 3" key="1">
    <citation type="submission" date="2024-06" db="EMBL/GenBank/DDBJ databases">
        <title>Sequencing the genomes of 1000 actinobacteria strains.</title>
        <authorList>
            <person name="Klenk H.-P."/>
        </authorList>
    </citation>
    <scope>NUCLEOTIDE SEQUENCE [LARGE SCALE GENOMIC DNA]</scope>
    <source>
        <strain evidence="2 3">DSM 44265</strain>
    </source>
</reference>
<evidence type="ECO:0000313" key="2">
    <source>
        <dbReference type="EMBL" id="MET3944295.1"/>
    </source>
</evidence>
<gene>
    <name evidence="2" type="ORF">JOF50_001094</name>
</gene>
<dbReference type="PROSITE" id="PS51186">
    <property type="entry name" value="GNAT"/>
    <property type="match status" value="1"/>
</dbReference>
<dbReference type="Pfam" id="PF00583">
    <property type="entry name" value="Acetyltransf_1"/>
    <property type="match status" value="1"/>
</dbReference>
<protein>
    <submittedName>
        <fullName evidence="2">GNAT superfamily N-acetyltransferase</fullName>
    </submittedName>
</protein>
<organism evidence="2 3">
    <name type="scientific">Corynebacterium mucifaciens</name>
    <dbReference type="NCBI Taxonomy" id="57171"/>
    <lineage>
        <taxon>Bacteria</taxon>
        <taxon>Bacillati</taxon>
        <taxon>Actinomycetota</taxon>
        <taxon>Actinomycetes</taxon>
        <taxon>Mycobacteriales</taxon>
        <taxon>Corynebacteriaceae</taxon>
        <taxon>Corynebacterium</taxon>
    </lineage>
</organism>
<accession>A0ABV2NXH1</accession>
<dbReference type="EMBL" id="JBEPNZ010000001">
    <property type="protein sequence ID" value="MET3944295.1"/>
    <property type="molecule type" value="Genomic_DNA"/>
</dbReference>
<dbReference type="SUPFAM" id="SSF55729">
    <property type="entry name" value="Acyl-CoA N-acyltransferases (Nat)"/>
    <property type="match status" value="1"/>
</dbReference>
<dbReference type="Gene3D" id="3.40.630.30">
    <property type="match status" value="1"/>
</dbReference>
<dbReference type="Proteomes" id="UP001549139">
    <property type="component" value="Unassembled WGS sequence"/>
</dbReference>
<sequence>MWNRQYDNDMDLSFHPITDPMTFSQDMADDYEFHQHWLGTYQLSEDYEWYAVRDGGEQVARLELDLKPHRSYWEGSDYPLPMDGPDVIEIQFIDVRLTHRGRGIGTAIVHWVAEQYPQRQMLALSEEADGFWQSLGWELIAPDDGRSRPMYASLL</sequence>
<dbReference type="InterPro" id="IPR016181">
    <property type="entry name" value="Acyl_CoA_acyltransferase"/>
</dbReference>